<dbReference type="OrthoDB" id="870852at2"/>
<keyword evidence="1" id="KW-1133">Transmembrane helix</keyword>
<dbReference type="Proteomes" id="UP000295164">
    <property type="component" value="Unassembled WGS sequence"/>
</dbReference>
<evidence type="ECO:0000313" key="3">
    <source>
        <dbReference type="Proteomes" id="UP000295164"/>
    </source>
</evidence>
<feature type="transmembrane region" description="Helical" evidence="1">
    <location>
        <begin position="213"/>
        <end position="236"/>
    </location>
</feature>
<gene>
    <name evidence="2" type="ORF">E0486_13420</name>
</gene>
<feature type="transmembrane region" description="Helical" evidence="1">
    <location>
        <begin position="332"/>
        <end position="352"/>
    </location>
</feature>
<sequence length="411" mass="46078">MPFRFRILPAQAIVLLAVLQVFCVTYGLQLPHASGFLSLLFFASGLAIAGLILEVPAARFDKKNFFSRQSILKGLVLLALLPISRYVARGIMDGTPIAIEHADMLPILKVQATRFLHGQWDQIHAPVPEIWNGMVPIYLPALWLPYCYPIAMDFDMRWLTVAAIWLCVALCVLPGRWRRPLPWVGLSLGLLFLLCWFHFEGTNNVIRLTEEGIIYAYYALLAAALLSGNPWLAGIATALCFLSRYALIGWLPFALVYLLYKKEYGYLWRFAAAGAATGLLLLAPVGLQPLQIHANQPGLYIAHAERVWRENPEYFWRSVGLSKFFGAGGVRANHATLLYGTFLAPLLFFFLIRKMTVPLPQALLAGLQVALTIFYNFMDVSYLYLFYTPVFVSLVSGAWLLAGSERKIADL</sequence>
<keyword evidence="1" id="KW-0812">Transmembrane</keyword>
<reference evidence="2 3" key="1">
    <citation type="submission" date="2019-03" db="EMBL/GenBank/DDBJ databases">
        <authorList>
            <person name="Kim M.K.M."/>
        </authorList>
    </citation>
    <scope>NUCLEOTIDE SEQUENCE [LARGE SCALE GENOMIC DNA]</scope>
    <source>
        <strain evidence="2 3">17J68-15</strain>
    </source>
</reference>
<dbReference type="EMBL" id="SKFH01000025">
    <property type="protein sequence ID" value="TCZ68613.1"/>
    <property type="molecule type" value="Genomic_DNA"/>
</dbReference>
<evidence type="ECO:0008006" key="4">
    <source>
        <dbReference type="Google" id="ProtNLM"/>
    </source>
</evidence>
<organism evidence="2 3">
    <name type="scientific">Flaviaesturariibacter aridisoli</name>
    <dbReference type="NCBI Taxonomy" id="2545761"/>
    <lineage>
        <taxon>Bacteria</taxon>
        <taxon>Pseudomonadati</taxon>
        <taxon>Bacteroidota</taxon>
        <taxon>Chitinophagia</taxon>
        <taxon>Chitinophagales</taxon>
        <taxon>Chitinophagaceae</taxon>
        <taxon>Flaviaestuariibacter</taxon>
    </lineage>
</organism>
<keyword evidence="1" id="KW-0472">Membrane</keyword>
<feature type="transmembrane region" description="Helical" evidence="1">
    <location>
        <begin position="384"/>
        <end position="402"/>
    </location>
</feature>
<feature type="transmembrane region" description="Helical" evidence="1">
    <location>
        <begin position="242"/>
        <end position="260"/>
    </location>
</feature>
<proteinExistence type="predicted"/>
<dbReference type="RefSeq" id="WP_131852693.1">
    <property type="nucleotide sequence ID" value="NZ_SKFH01000025.1"/>
</dbReference>
<evidence type="ECO:0000313" key="2">
    <source>
        <dbReference type="EMBL" id="TCZ68613.1"/>
    </source>
</evidence>
<feature type="transmembrane region" description="Helical" evidence="1">
    <location>
        <begin position="183"/>
        <end position="201"/>
    </location>
</feature>
<keyword evidence="3" id="KW-1185">Reference proteome</keyword>
<accession>A0A4R4E1H6</accession>
<comment type="caution">
    <text evidence="2">The sequence shown here is derived from an EMBL/GenBank/DDBJ whole genome shotgun (WGS) entry which is preliminary data.</text>
</comment>
<feature type="transmembrane region" description="Helical" evidence="1">
    <location>
        <begin position="33"/>
        <end position="58"/>
    </location>
</feature>
<dbReference type="AlphaFoldDB" id="A0A4R4E1H6"/>
<protein>
    <recommendedName>
        <fullName evidence="4">Glycosyltransferase RgtA/B/C/D-like domain-containing protein</fullName>
    </recommendedName>
</protein>
<feature type="transmembrane region" description="Helical" evidence="1">
    <location>
        <begin position="267"/>
        <end position="287"/>
    </location>
</feature>
<evidence type="ECO:0000256" key="1">
    <source>
        <dbReference type="SAM" id="Phobius"/>
    </source>
</evidence>
<feature type="transmembrane region" description="Helical" evidence="1">
    <location>
        <begin position="158"/>
        <end position="177"/>
    </location>
</feature>
<name>A0A4R4E1H6_9BACT</name>